<dbReference type="Gene3D" id="3.30.430.20">
    <property type="entry name" value="Gnk2 domain, C-X8-C-X2-C motif"/>
    <property type="match status" value="2"/>
</dbReference>
<dbReference type="InterPro" id="IPR038408">
    <property type="entry name" value="GNK2_sf"/>
</dbReference>
<dbReference type="OMA" id="FTANGHY"/>
<dbReference type="KEGG" id="dcr:108222577"/>
<dbReference type="InterPro" id="IPR050581">
    <property type="entry name" value="CRR_secretory_protein"/>
</dbReference>
<reference evidence="6" key="2">
    <citation type="submission" date="2022-03" db="EMBL/GenBank/DDBJ databases">
        <title>Draft title - Genomic analysis of global carrot germplasm unveils the trajectory of domestication and the origin of high carotenoid orange carrot.</title>
        <authorList>
            <person name="Iorizzo M."/>
            <person name="Ellison S."/>
            <person name="Senalik D."/>
            <person name="Macko-Podgorni A."/>
            <person name="Grzebelus D."/>
            <person name="Bostan H."/>
            <person name="Rolling W."/>
            <person name="Curaba J."/>
            <person name="Simon P."/>
        </authorList>
    </citation>
    <scope>NUCLEOTIDE SEQUENCE</scope>
    <source>
        <tissue evidence="6">Leaf</tissue>
    </source>
</reference>
<comment type="similarity">
    <text evidence="5">Belongs to the cysteine-rich repeat secretory protein family.</text>
</comment>
<evidence type="ECO:0000256" key="3">
    <source>
        <dbReference type="ARBA" id="ARBA00022729"/>
    </source>
</evidence>
<dbReference type="OrthoDB" id="696781at2759"/>
<protein>
    <submittedName>
        <fullName evidence="6">Uncharacterized protein</fullName>
    </submittedName>
</protein>
<reference evidence="6" key="1">
    <citation type="journal article" date="2016" name="Nat. Genet.">
        <title>A high-quality carrot genome assembly provides new insights into carotenoid accumulation and asterid genome evolution.</title>
        <authorList>
            <person name="Iorizzo M."/>
            <person name="Ellison S."/>
            <person name="Senalik D."/>
            <person name="Zeng P."/>
            <person name="Satapoomin P."/>
            <person name="Huang J."/>
            <person name="Bowman M."/>
            <person name="Iovene M."/>
            <person name="Sanseverino W."/>
            <person name="Cavagnaro P."/>
            <person name="Yildiz M."/>
            <person name="Macko-Podgorni A."/>
            <person name="Moranska E."/>
            <person name="Grzebelus E."/>
            <person name="Grzebelus D."/>
            <person name="Ashrafi H."/>
            <person name="Zheng Z."/>
            <person name="Cheng S."/>
            <person name="Spooner D."/>
            <person name="Van Deynze A."/>
            <person name="Simon P."/>
        </authorList>
    </citation>
    <scope>NUCLEOTIDE SEQUENCE</scope>
    <source>
        <tissue evidence="6">Leaf</tissue>
    </source>
</reference>
<keyword evidence="2" id="KW-0964">Secreted</keyword>
<evidence type="ECO:0000313" key="6">
    <source>
        <dbReference type="EMBL" id="WOH02078.1"/>
    </source>
</evidence>
<dbReference type="InterPro" id="IPR002902">
    <property type="entry name" value="GNK2"/>
</dbReference>
<keyword evidence="3" id="KW-0732">Signal</keyword>
<keyword evidence="7" id="KW-1185">Reference proteome</keyword>
<organism evidence="6 7">
    <name type="scientific">Daucus carota subsp. sativus</name>
    <name type="common">Carrot</name>
    <dbReference type="NCBI Taxonomy" id="79200"/>
    <lineage>
        <taxon>Eukaryota</taxon>
        <taxon>Viridiplantae</taxon>
        <taxon>Streptophyta</taxon>
        <taxon>Embryophyta</taxon>
        <taxon>Tracheophyta</taxon>
        <taxon>Spermatophyta</taxon>
        <taxon>Magnoliopsida</taxon>
        <taxon>eudicotyledons</taxon>
        <taxon>Gunneridae</taxon>
        <taxon>Pentapetalae</taxon>
        <taxon>asterids</taxon>
        <taxon>campanulids</taxon>
        <taxon>Apiales</taxon>
        <taxon>Apiaceae</taxon>
        <taxon>Apioideae</taxon>
        <taxon>Scandiceae</taxon>
        <taxon>Daucinae</taxon>
        <taxon>Daucus</taxon>
        <taxon>Daucus sect. Daucus</taxon>
    </lineage>
</organism>
<evidence type="ECO:0000313" key="7">
    <source>
        <dbReference type="Proteomes" id="UP000077755"/>
    </source>
</evidence>
<name>A0A164Z8M8_DAUCS</name>
<evidence type="ECO:0000256" key="1">
    <source>
        <dbReference type="ARBA" id="ARBA00004613"/>
    </source>
</evidence>
<evidence type="ECO:0000256" key="5">
    <source>
        <dbReference type="ARBA" id="ARBA00038515"/>
    </source>
</evidence>
<gene>
    <name evidence="6" type="ORF">DCAR_0521466</name>
</gene>
<dbReference type="PROSITE" id="PS51473">
    <property type="entry name" value="GNK2"/>
    <property type="match status" value="2"/>
</dbReference>
<dbReference type="AlphaFoldDB" id="A0A164Z8M8"/>
<dbReference type="PANTHER" id="PTHR32411">
    <property type="entry name" value="CYSTEINE-RICH REPEAT SECRETORY PROTEIN 38-RELATED"/>
    <property type="match status" value="1"/>
</dbReference>
<dbReference type="Gramene" id="KZM95521">
    <property type="protein sequence ID" value="KZM95521"/>
    <property type="gene ID" value="DCAR_018763"/>
</dbReference>
<proteinExistence type="inferred from homology"/>
<sequence length="241" mass="26427">MPSSTDISMCLISLFAFTFFLQAPAEVAADPLGYSCINPQNFTTGTPYELNLNKLTGLLDYLTQPSGYAQASVGQAYGLGLCRGDVSSFDCLTCITEAGIEARKLCSGNKGAVIWYDYCMFKYLDQNFFGQIDNGVAIFLLNVNNATNNQTLFKQRNSELLDKLSEEASISSKHYARGEIVVDVNTTIYGLAQCTRDLSSYDCKKCLDGQIYSDLPLERIGGRVLGGSCNVGFEVYPFLKL</sequence>
<dbReference type="Pfam" id="PF01657">
    <property type="entry name" value="Stress-antifung"/>
    <property type="match status" value="2"/>
</dbReference>
<evidence type="ECO:0000256" key="2">
    <source>
        <dbReference type="ARBA" id="ARBA00022525"/>
    </source>
</evidence>
<accession>A0A164Z8M8</accession>
<dbReference type="Proteomes" id="UP000077755">
    <property type="component" value="Chromosome 5"/>
</dbReference>
<dbReference type="CDD" id="cd23509">
    <property type="entry name" value="Gnk2-like"/>
    <property type="match status" value="2"/>
</dbReference>
<evidence type="ECO:0000256" key="4">
    <source>
        <dbReference type="ARBA" id="ARBA00022737"/>
    </source>
</evidence>
<dbReference type="EMBL" id="CP093347">
    <property type="protein sequence ID" value="WOH02078.1"/>
    <property type="molecule type" value="Genomic_DNA"/>
</dbReference>
<dbReference type="PANTHER" id="PTHR32411:SF43">
    <property type="entry name" value="CYSTEINE-RICH REPEAT SECRETORY PROTEIN 38"/>
    <property type="match status" value="1"/>
</dbReference>
<keyword evidence="4" id="KW-0677">Repeat</keyword>
<comment type="subcellular location">
    <subcellularLocation>
        <location evidence="1">Secreted</location>
    </subcellularLocation>
</comment>
<dbReference type="GO" id="GO:0005576">
    <property type="term" value="C:extracellular region"/>
    <property type="evidence" value="ECO:0007669"/>
    <property type="project" value="UniProtKB-SubCell"/>
</dbReference>